<organism evidence="2 3">
    <name type="scientific">Microlunatus sagamiharensis</name>
    <dbReference type="NCBI Taxonomy" id="546874"/>
    <lineage>
        <taxon>Bacteria</taxon>
        <taxon>Bacillati</taxon>
        <taxon>Actinomycetota</taxon>
        <taxon>Actinomycetes</taxon>
        <taxon>Propionibacteriales</taxon>
        <taxon>Propionibacteriaceae</taxon>
        <taxon>Microlunatus</taxon>
    </lineage>
</organism>
<gene>
    <name evidence="2" type="ORF">SAMN04488544_1431</name>
</gene>
<dbReference type="EMBL" id="LT629799">
    <property type="protein sequence ID" value="SDU88430.1"/>
    <property type="molecule type" value="Genomic_DNA"/>
</dbReference>
<accession>A0A1H2M588</accession>
<reference evidence="3" key="1">
    <citation type="submission" date="2016-10" db="EMBL/GenBank/DDBJ databases">
        <authorList>
            <person name="Varghese N."/>
            <person name="Submissions S."/>
        </authorList>
    </citation>
    <scope>NUCLEOTIDE SEQUENCE [LARGE SCALE GENOMIC DNA]</scope>
    <source>
        <strain evidence="3">DSM 21743</strain>
    </source>
</reference>
<evidence type="ECO:0000256" key="1">
    <source>
        <dbReference type="SAM" id="Phobius"/>
    </source>
</evidence>
<keyword evidence="3" id="KW-1185">Reference proteome</keyword>
<sequence>MALLTRAKDLPPEQLGRFWAVMLGGTVVGVSLEVPALVLGVRAATYARRRHGAGFREVVGSGPVTRALVLVGAALVWRRVTSALMVRALRQLVERVERDERDGSIKDPADRPS</sequence>
<evidence type="ECO:0000313" key="2">
    <source>
        <dbReference type="EMBL" id="SDU88430.1"/>
    </source>
</evidence>
<dbReference type="AlphaFoldDB" id="A0A1H2M588"/>
<name>A0A1H2M588_9ACTN</name>
<keyword evidence="1" id="KW-0812">Transmembrane</keyword>
<feature type="transmembrane region" description="Helical" evidence="1">
    <location>
        <begin position="18"/>
        <end position="41"/>
    </location>
</feature>
<evidence type="ECO:0000313" key="3">
    <source>
        <dbReference type="Proteomes" id="UP000198825"/>
    </source>
</evidence>
<proteinExistence type="predicted"/>
<dbReference type="STRING" id="546874.SAMN04488544_1431"/>
<protein>
    <submittedName>
        <fullName evidence="2">Uncharacterized protein</fullName>
    </submittedName>
</protein>
<keyword evidence="1" id="KW-1133">Transmembrane helix</keyword>
<dbReference type="Proteomes" id="UP000198825">
    <property type="component" value="Chromosome I"/>
</dbReference>
<keyword evidence="1" id="KW-0472">Membrane</keyword>